<dbReference type="CDD" id="cd15831">
    <property type="entry name" value="BTAD"/>
    <property type="match status" value="1"/>
</dbReference>
<dbReference type="RefSeq" id="WP_311629579.1">
    <property type="nucleotide sequence ID" value="NZ_JAVREN010000007.1"/>
</dbReference>
<dbReference type="Proteomes" id="UP001183388">
    <property type="component" value="Unassembled WGS sequence"/>
</dbReference>
<dbReference type="SUPFAM" id="SSF52540">
    <property type="entry name" value="P-loop containing nucleoside triphosphate hydrolases"/>
    <property type="match status" value="1"/>
</dbReference>
<dbReference type="SMART" id="SM01043">
    <property type="entry name" value="BTAD"/>
    <property type="match status" value="1"/>
</dbReference>
<dbReference type="InterPro" id="IPR001867">
    <property type="entry name" value="OmpR/PhoB-type_DNA-bd"/>
</dbReference>
<dbReference type="InterPro" id="IPR005158">
    <property type="entry name" value="BTAD"/>
</dbReference>
<gene>
    <name evidence="6" type="ORF">RM780_06650</name>
</gene>
<protein>
    <submittedName>
        <fullName evidence="6">BTAD domain-containing putative transcriptional regulator</fullName>
    </submittedName>
</protein>
<evidence type="ECO:0000256" key="1">
    <source>
        <dbReference type="ARBA" id="ARBA00005820"/>
    </source>
</evidence>
<dbReference type="PROSITE" id="PS51755">
    <property type="entry name" value="OMPR_PHOB"/>
    <property type="match status" value="1"/>
</dbReference>
<evidence type="ECO:0000259" key="5">
    <source>
        <dbReference type="PROSITE" id="PS51755"/>
    </source>
</evidence>
<dbReference type="EMBL" id="JAVREN010000007">
    <property type="protein sequence ID" value="MDT0306640.1"/>
    <property type="molecule type" value="Genomic_DNA"/>
</dbReference>
<dbReference type="PRINTS" id="PR00364">
    <property type="entry name" value="DISEASERSIST"/>
</dbReference>
<evidence type="ECO:0000313" key="7">
    <source>
        <dbReference type="Proteomes" id="UP001183388"/>
    </source>
</evidence>
<dbReference type="Pfam" id="PF03704">
    <property type="entry name" value="BTAD"/>
    <property type="match status" value="1"/>
</dbReference>
<dbReference type="PANTHER" id="PTHR47691">
    <property type="entry name" value="REGULATOR-RELATED"/>
    <property type="match status" value="1"/>
</dbReference>
<sequence length="1079" mass="112954">MRFGVLGPLAVWTDEGTPVAVRDTKVRALLADLLAHAGQPVPAGRLIEDLWGERPPRNPAGTLQARVSQLRGALAAAGPGGRELLVRRPAGYVLRVPRQAVDAHRFEDLAAEAARAGEPGARAALLGEALSLWRGPAYADFADHAFARTAVAGLEERRLAAFEARAEARWELGEHEALAAELAGPVAAHPLRERLRAVHLRALYRSGRTREALAGYEELRAALAGELGADPGPELRELHRAMLAQDPALAAGPRTNLPASLGELIGRGADLGAAAGLLAAARLVTLTGPGGVGKTRLALATAERVAGAFPGGVWLVELAGAEARAAGGGTDGVTAAVAAVLGVREDVGPGAAPAAGPPAWQRVAEALAGRRALLVLDNCEHVAEAAARLVGRLLRAAPELRVLATSREPLGLTGEHLRAVEPLELPPPGAPAAEAFAAVRLFVARAAAASGGAFALEPGNAAEVAAVCRRLDGIPLALELAAARVRALGVRELAARLDDRFRVLAAGPRDAPERQRTLRAVLDWSWDLLTGPERALLRRLSVHAGGWALPAAEALGAGEEPGPAEGPCGPGAADAPDAVAVLARLVDRSLVVAGPEGRYRLLESVAAYGLERLREAGEEEAARSRHAAFHLALAERAAPLLRGPEQRPWLERLDAEAGNLGGALEWALAAKDAGYALRLVNALAWYWFLRGRLGEARCSFEAALALPGPVDARRAAATAWHAGLTATAAGAAGAGREEEVLALYGPGGVDDPPGLARARWFLSLTRWAFGDHRAHEAWVDRALAAFRALGDTWGTAAALATRARLAVGRADFAGMERDGRASLDLFERLGDAWGRLEAGYALGVVAEVRGDYEAAADVLREGLRLAEGLGMWTEASFRLSGLGRIALLTGDLERSRELHQRAARLAAEHSDRPAEEFADIGLALVARRQGRPDEAEALLRKWLDWLRGVEGTGGLAFVTAQLGFVAEQRGDAAGALRLQREAYEAARRTGDPRALALALEGLAGARALSGRPAHAARLLGAAESLRRGVGAPLPPGERHDVARVEEAARAALGREAFEAERARGAGLAPEAAASVWIPD</sequence>
<dbReference type="SUPFAM" id="SSF48452">
    <property type="entry name" value="TPR-like"/>
    <property type="match status" value="4"/>
</dbReference>
<keyword evidence="3 4" id="KW-0238">DNA-binding</keyword>
<evidence type="ECO:0000256" key="3">
    <source>
        <dbReference type="ARBA" id="ARBA00023125"/>
    </source>
</evidence>
<comment type="caution">
    <text evidence="6">The sequence shown here is derived from an EMBL/GenBank/DDBJ whole genome shotgun (WGS) entry which is preliminary data.</text>
</comment>
<keyword evidence="7" id="KW-1185">Reference proteome</keyword>
<dbReference type="Gene3D" id="1.10.10.10">
    <property type="entry name" value="Winged helix-like DNA-binding domain superfamily/Winged helix DNA-binding domain"/>
    <property type="match status" value="1"/>
</dbReference>
<name>A0ABU2L503_9ACTN</name>
<evidence type="ECO:0000256" key="4">
    <source>
        <dbReference type="PROSITE-ProRule" id="PRU01091"/>
    </source>
</evidence>
<accession>A0ABU2L503</accession>
<keyword evidence="2" id="KW-0902">Two-component regulatory system</keyword>
<proteinExistence type="inferred from homology"/>
<dbReference type="SMART" id="SM00862">
    <property type="entry name" value="Trans_reg_C"/>
    <property type="match status" value="1"/>
</dbReference>
<comment type="similarity">
    <text evidence="1">Belongs to the AfsR/DnrI/RedD regulatory family.</text>
</comment>
<dbReference type="InterPro" id="IPR027417">
    <property type="entry name" value="P-loop_NTPase"/>
</dbReference>
<dbReference type="Gene3D" id="3.40.50.300">
    <property type="entry name" value="P-loop containing nucleotide triphosphate hydrolases"/>
    <property type="match status" value="1"/>
</dbReference>
<dbReference type="InterPro" id="IPR011990">
    <property type="entry name" value="TPR-like_helical_dom_sf"/>
</dbReference>
<feature type="DNA-binding region" description="OmpR/PhoB-type" evidence="4">
    <location>
        <begin position="1"/>
        <end position="96"/>
    </location>
</feature>
<dbReference type="Gene3D" id="1.25.40.10">
    <property type="entry name" value="Tetratricopeptide repeat domain"/>
    <property type="match status" value="3"/>
</dbReference>
<reference evidence="7" key="1">
    <citation type="submission" date="2023-07" db="EMBL/GenBank/DDBJ databases">
        <title>30 novel species of actinomycetes from the DSMZ collection.</title>
        <authorList>
            <person name="Nouioui I."/>
        </authorList>
    </citation>
    <scope>NUCLEOTIDE SEQUENCE [LARGE SCALE GENOMIC DNA]</scope>
    <source>
        <strain evidence="7">DSM 44917</strain>
    </source>
</reference>
<evidence type="ECO:0000313" key="6">
    <source>
        <dbReference type="EMBL" id="MDT0306640.1"/>
    </source>
</evidence>
<feature type="domain" description="OmpR/PhoB-type" evidence="5">
    <location>
        <begin position="1"/>
        <end position="96"/>
    </location>
</feature>
<dbReference type="InterPro" id="IPR036388">
    <property type="entry name" value="WH-like_DNA-bd_sf"/>
</dbReference>
<evidence type="ECO:0000256" key="2">
    <source>
        <dbReference type="ARBA" id="ARBA00023012"/>
    </source>
</evidence>
<dbReference type="SUPFAM" id="SSF46894">
    <property type="entry name" value="C-terminal effector domain of the bipartite response regulators"/>
    <property type="match status" value="1"/>
</dbReference>
<dbReference type="InterPro" id="IPR016032">
    <property type="entry name" value="Sig_transdc_resp-reg_C-effctor"/>
</dbReference>
<dbReference type="PANTHER" id="PTHR47691:SF3">
    <property type="entry name" value="HTH-TYPE TRANSCRIPTIONAL REGULATOR RV0890C-RELATED"/>
    <property type="match status" value="1"/>
</dbReference>
<organism evidence="6 7">
    <name type="scientific">Streptomyces boetiae</name>
    <dbReference type="NCBI Taxonomy" id="3075541"/>
    <lineage>
        <taxon>Bacteria</taxon>
        <taxon>Bacillati</taxon>
        <taxon>Actinomycetota</taxon>
        <taxon>Actinomycetes</taxon>
        <taxon>Kitasatosporales</taxon>
        <taxon>Streptomycetaceae</taxon>
        <taxon>Streptomyces</taxon>
    </lineage>
</organism>
<dbReference type="Pfam" id="PF00486">
    <property type="entry name" value="Trans_reg_C"/>
    <property type="match status" value="1"/>
</dbReference>